<name>A0ABX1LS51_9CYAN</name>
<evidence type="ECO:0000313" key="5">
    <source>
        <dbReference type="Proteomes" id="UP000738376"/>
    </source>
</evidence>
<dbReference type="CDD" id="cd10456">
    <property type="entry name" value="GIY-YIG_UPF0213"/>
    <property type="match status" value="1"/>
</dbReference>
<dbReference type="Proteomes" id="UP000738376">
    <property type="component" value="Unassembled WGS sequence"/>
</dbReference>
<organism evidence="4 5">
    <name type="scientific">Pseudanabaena yagii GIHE-NHR1</name>
    <dbReference type="NCBI Taxonomy" id="2722753"/>
    <lineage>
        <taxon>Bacteria</taxon>
        <taxon>Bacillati</taxon>
        <taxon>Cyanobacteriota</taxon>
        <taxon>Cyanophyceae</taxon>
        <taxon>Pseudanabaenales</taxon>
        <taxon>Pseudanabaenaceae</taxon>
        <taxon>Pseudanabaena</taxon>
        <taxon>Pseudanabaena yagii</taxon>
    </lineage>
</organism>
<dbReference type="InterPro" id="IPR050190">
    <property type="entry name" value="UPF0213_domain"/>
</dbReference>
<dbReference type="InterPro" id="IPR035901">
    <property type="entry name" value="GIY-YIG_endonuc_sf"/>
</dbReference>
<dbReference type="Pfam" id="PF01541">
    <property type="entry name" value="GIY-YIG"/>
    <property type="match status" value="1"/>
</dbReference>
<proteinExistence type="inferred from homology"/>
<feature type="region of interest" description="Disordered" evidence="2">
    <location>
        <begin position="97"/>
        <end position="128"/>
    </location>
</feature>
<dbReference type="InterPro" id="IPR000305">
    <property type="entry name" value="GIY-YIG_endonuc"/>
</dbReference>
<keyword evidence="5" id="KW-1185">Reference proteome</keyword>
<sequence length="128" mass="14581">MAHMYILECVDGSYYTGSTTDLERRLEQHQRGEGARYTAKKLPVKLVYCEFFEHVADAFYREKQVQGWNRNKKQALIAGDTNLLHEFAACQNESHYSCLSNSSDRNKSSSLSEVEGTVNEARKSPPRG</sequence>
<reference evidence="4 5" key="1">
    <citation type="submission" date="2020-03" db="EMBL/GenBank/DDBJ databases">
        <title>Draft Genome Sequence of 2-Methylisoborneol Producing Pseudanabaena yagii Strain GIHE-NHR1 Isolated from North Han River in South Korea.</title>
        <authorList>
            <person name="Jeong J."/>
        </authorList>
    </citation>
    <scope>NUCLEOTIDE SEQUENCE [LARGE SCALE GENOMIC DNA]</scope>
    <source>
        <strain evidence="4 5">GIHE-NHR1</strain>
    </source>
</reference>
<dbReference type="EMBL" id="JAAVJL010000001">
    <property type="protein sequence ID" value="NMF58156.1"/>
    <property type="molecule type" value="Genomic_DNA"/>
</dbReference>
<comment type="caution">
    <text evidence="4">The sequence shown here is derived from an EMBL/GenBank/DDBJ whole genome shotgun (WGS) entry which is preliminary data.</text>
</comment>
<dbReference type="RefSeq" id="WP_169363092.1">
    <property type="nucleotide sequence ID" value="NZ_JAAVJL010000001.1"/>
</dbReference>
<dbReference type="PANTHER" id="PTHR34477:SF1">
    <property type="entry name" value="UPF0213 PROTEIN YHBQ"/>
    <property type="match status" value="1"/>
</dbReference>
<protein>
    <submittedName>
        <fullName evidence="4">GIY-YIG nuclease family protein</fullName>
    </submittedName>
</protein>
<dbReference type="PROSITE" id="PS50164">
    <property type="entry name" value="GIY_YIG"/>
    <property type="match status" value="1"/>
</dbReference>
<evidence type="ECO:0000256" key="1">
    <source>
        <dbReference type="ARBA" id="ARBA00007435"/>
    </source>
</evidence>
<evidence type="ECO:0000259" key="3">
    <source>
        <dbReference type="PROSITE" id="PS50164"/>
    </source>
</evidence>
<evidence type="ECO:0000313" key="4">
    <source>
        <dbReference type="EMBL" id="NMF58156.1"/>
    </source>
</evidence>
<accession>A0ABX1LS51</accession>
<feature type="domain" description="GIY-YIG" evidence="3">
    <location>
        <begin position="1"/>
        <end position="75"/>
    </location>
</feature>
<gene>
    <name evidence="4" type="ORF">HC246_09000</name>
</gene>
<evidence type="ECO:0000256" key="2">
    <source>
        <dbReference type="SAM" id="MobiDB-lite"/>
    </source>
</evidence>
<comment type="similarity">
    <text evidence="1">Belongs to the UPF0213 family.</text>
</comment>
<dbReference type="PANTHER" id="PTHR34477">
    <property type="entry name" value="UPF0213 PROTEIN YHBQ"/>
    <property type="match status" value="1"/>
</dbReference>
<dbReference type="Gene3D" id="3.40.1440.10">
    <property type="entry name" value="GIY-YIG endonuclease"/>
    <property type="match status" value="1"/>
</dbReference>
<dbReference type="SUPFAM" id="SSF82771">
    <property type="entry name" value="GIY-YIG endonuclease"/>
    <property type="match status" value="1"/>
</dbReference>
<feature type="compositionally biased region" description="Low complexity" evidence="2">
    <location>
        <begin position="97"/>
        <end position="112"/>
    </location>
</feature>